<organism evidence="2 3">
    <name type="scientific">Kordiimonas pumila</name>
    <dbReference type="NCBI Taxonomy" id="2161677"/>
    <lineage>
        <taxon>Bacteria</taxon>
        <taxon>Pseudomonadati</taxon>
        <taxon>Pseudomonadota</taxon>
        <taxon>Alphaproteobacteria</taxon>
        <taxon>Kordiimonadales</taxon>
        <taxon>Kordiimonadaceae</taxon>
        <taxon>Kordiimonas</taxon>
    </lineage>
</organism>
<dbReference type="InterPro" id="IPR014729">
    <property type="entry name" value="Rossmann-like_a/b/a_fold"/>
</dbReference>
<protein>
    <submittedName>
        <fullName evidence="2">Universal stress protein</fullName>
    </submittedName>
</protein>
<proteinExistence type="predicted"/>
<dbReference type="CDD" id="cd00293">
    <property type="entry name" value="USP-like"/>
    <property type="match status" value="1"/>
</dbReference>
<gene>
    <name evidence="2" type="ORF">ACFOKA_17550</name>
</gene>
<evidence type="ECO:0000313" key="3">
    <source>
        <dbReference type="Proteomes" id="UP001595444"/>
    </source>
</evidence>
<feature type="domain" description="UspA" evidence="1">
    <location>
        <begin position="18"/>
        <end position="156"/>
    </location>
</feature>
<dbReference type="Proteomes" id="UP001595444">
    <property type="component" value="Unassembled WGS sequence"/>
</dbReference>
<comment type="caution">
    <text evidence="2">The sequence shown here is derived from an EMBL/GenBank/DDBJ whole genome shotgun (WGS) entry which is preliminary data.</text>
</comment>
<dbReference type="Pfam" id="PF00582">
    <property type="entry name" value="Usp"/>
    <property type="match status" value="1"/>
</dbReference>
<dbReference type="Gene3D" id="3.40.50.620">
    <property type="entry name" value="HUPs"/>
    <property type="match status" value="1"/>
</dbReference>
<evidence type="ECO:0000259" key="1">
    <source>
        <dbReference type="Pfam" id="PF00582"/>
    </source>
</evidence>
<evidence type="ECO:0000313" key="2">
    <source>
        <dbReference type="EMBL" id="MFC3053708.1"/>
    </source>
</evidence>
<sequence length="168" mass="18429">MIKDEIRGPIRPIKKRLRKLLVVVDGSPESKIAIRFAAARAAHITGGGLVLFHCIRPGEFQHWVAVADRMREEAYEAAQQLLRDVAENLNNYCGVTPDIEITEGEPKDELKKYMMAQSDLFGLVLGAGSEGDPGPLVDYFSSPAVSELSCPVIIVPGNMTYEQVDSMA</sequence>
<dbReference type="EMBL" id="JBHRSL010000028">
    <property type="protein sequence ID" value="MFC3053708.1"/>
    <property type="molecule type" value="Genomic_DNA"/>
</dbReference>
<dbReference type="RefSeq" id="WP_194214472.1">
    <property type="nucleotide sequence ID" value="NZ_CP061205.1"/>
</dbReference>
<dbReference type="InterPro" id="IPR006016">
    <property type="entry name" value="UspA"/>
</dbReference>
<reference evidence="3" key="1">
    <citation type="journal article" date="2019" name="Int. J. Syst. Evol. Microbiol.">
        <title>The Global Catalogue of Microorganisms (GCM) 10K type strain sequencing project: providing services to taxonomists for standard genome sequencing and annotation.</title>
        <authorList>
            <consortium name="The Broad Institute Genomics Platform"/>
            <consortium name="The Broad Institute Genome Sequencing Center for Infectious Disease"/>
            <person name="Wu L."/>
            <person name="Ma J."/>
        </authorList>
    </citation>
    <scope>NUCLEOTIDE SEQUENCE [LARGE SCALE GENOMIC DNA]</scope>
    <source>
        <strain evidence="3">KCTC 62164</strain>
    </source>
</reference>
<name>A0ABV7D915_9PROT</name>
<dbReference type="SUPFAM" id="SSF52402">
    <property type="entry name" value="Adenine nucleotide alpha hydrolases-like"/>
    <property type="match status" value="1"/>
</dbReference>
<keyword evidence="3" id="KW-1185">Reference proteome</keyword>
<accession>A0ABV7D915</accession>